<dbReference type="EMBL" id="KZ293649">
    <property type="protein sequence ID" value="PBK97827.1"/>
    <property type="molecule type" value="Genomic_DNA"/>
</dbReference>
<name>A0A2H3E8Z1_ARMGA</name>
<keyword evidence="2" id="KW-1185">Reference proteome</keyword>
<proteinExistence type="predicted"/>
<accession>A0A2H3E8Z1</accession>
<dbReference type="Proteomes" id="UP000217790">
    <property type="component" value="Unassembled WGS sequence"/>
</dbReference>
<evidence type="ECO:0000313" key="2">
    <source>
        <dbReference type="Proteomes" id="UP000217790"/>
    </source>
</evidence>
<evidence type="ECO:0000313" key="1">
    <source>
        <dbReference type="EMBL" id="PBK97827.1"/>
    </source>
</evidence>
<organism evidence="1 2">
    <name type="scientific">Armillaria gallica</name>
    <name type="common">Bulbous honey fungus</name>
    <name type="synonym">Armillaria bulbosa</name>
    <dbReference type="NCBI Taxonomy" id="47427"/>
    <lineage>
        <taxon>Eukaryota</taxon>
        <taxon>Fungi</taxon>
        <taxon>Dikarya</taxon>
        <taxon>Basidiomycota</taxon>
        <taxon>Agaricomycotina</taxon>
        <taxon>Agaricomycetes</taxon>
        <taxon>Agaricomycetidae</taxon>
        <taxon>Agaricales</taxon>
        <taxon>Marasmiineae</taxon>
        <taxon>Physalacriaceae</taxon>
        <taxon>Armillaria</taxon>
    </lineage>
</organism>
<dbReference type="AlphaFoldDB" id="A0A2H3E8Z1"/>
<protein>
    <submittedName>
        <fullName evidence="1">Uncharacterized protein</fullName>
    </submittedName>
</protein>
<reference evidence="2" key="1">
    <citation type="journal article" date="2017" name="Nat. Ecol. Evol.">
        <title>Genome expansion and lineage-specific genetic innovations in the forest pathogenic fungi Armillaria.</title>
        <authorList>
            <person name="Sipos G."/>
            <person name="Prasanna A.N."/>
            <person name="Walter M.C."/>
            <person name="O'Connor E."/>
            <person name="Balint B."/>
            <person name="Krizsan K."/>
            <person name="Kiss B."/>
            <person name="Hess J."/>
            <person name="Varga T."/>
            <person name="Slot J."/>
            <person name="Riley R."/>
            <person name="Boka B."/>
            <person name="Rigling D."/>
            <person name="Barry K."/>
            <person name="Lee J."/>
            <person name="Mihaltcheva S."/>
            <person name="LaButti K."/>
            <person name="Lipzen A."/>
            <person name="Waldron R."/>
            <person name="Moloney N.M."/>
            <person name="Sperisen C."/>
            <person name="Kredics L."/>
            <person name="Vagvoelgyi C."/>
            <person name="Patrignani A."/>
            <person name="Fitzpatrick D."/>
            <person name="Nagy I."/>
            <person name="Doyle S."/>
            <person name="Anderson J.B."/>
            <person name="Grigoriev I.V."/>
            <person name="Gueldener U."/>
            <person name="Muensterkoetter M."/>
            <person name="Nagy L.G."/>
        </authorList>
    </citation>
    <scope>NUCLEOTIDE SEQUENCE [LARGE SCALE GENOMIC DNA]</scope>
    <source>
        <strain evidence="2">Ar21-2</strain>
    </source>
</reference>
<gene>
    <name evidence="1" type="ORF">ARMGADRAFT_1009765</name>
</gene>
<sequence length="75" mass="8382">MKSKELETVRKHSLIQGLVIIVSDKDYWTKIEKYIIASLTILESKLLSTPAICQPPILYSGLQSVYSIAAKDVAM</sequence>
<dbReference type="InParanoid" id="A0A2H3E8Z1"/>